<accession>A0A7Z2T167</accession>
<dbReference type="PANTHER" id="PTHR35867">
    <property type="entry name" value="PROTEIN RSEC"/>
    <property type="match status" value="1"/>
</dbReference>
<dbReference type="RefSeq" id="WP_164647364.1">
    <property type="nucleotide sequence ID" value="NZ_CP047475.1"/>
</dbReference>
<sequence>MMTALAQVTSVQPAAQGWKATLSCEQKTSCSSCASKSSCGTGVVSSAVGNKTLTWQLLTEQKISVGDTVEIGLPERSLLSFAAVTYLLPLVMLVLGAMLGQIWLQPMLGAGEGAIILMGALGALTGFLLARRYVRLREKDTSQQVILLRILGSQIPVV</sequence>
<organism evidence="2 3">
    <name type="scientific">Vibrio astriarenae</name>
    <dbReference type="NCBI Taxonomy" id="1481923"/>
    <lineage>
        <taxon>Bacteria</taxon>
        <taxon>Pseudomonadati</taxon>
        <taxon>Pseudomonadota</taxon>
        <taxon>Gammaproteobacteria</taxon>
        <taxon>Vibrionales</taxon>
        <taxon>Vibrionaceae</taxon>
        <taxon>Vibrio</taxon>
    </lineage>
</organism>
<evidence type="ECO:0000313" key="2">
    <source>
        <dbReference type="EMBL" id="QIA62469.1"/>
    </source>
</evidence>
<reference evidence="2 3" key="1">
    <citation type="submission" date="2020-01" db="EMBL/GenBank/DDBJ databases">
        <title>Whole genome and functional gene identification of agarase of Vibrio HN897.</title>
        <authorList>
            <person name="Liu Y."/>
            <person name="Zhao Z."/>
        </authorList>
    </citation>
    <scope>NUCLEOTIDE SEQUENCE [LARGE SCALE GENOMIC DNA]</scope>
    <source>
        <strain evidence="2 3">HN897</strain>
    </source>
</reference>
<keyword evidence="3" id="KW-1185">Reference proteome</keyword>
<proteinExistence type="predicted"/>
<dbReference type="Proteomes" id="UP000464262">
    <property type="component" value="Chromosome 1"/>
</dbReference>
<dbReference type="Pfam" id="PF04246">
    <property type="entry name" value="RseC_MucC"/>
    <property type="match status" value="1"/>
</dbReference>
<keyword evidence="1" id="KW-0472">Membrane</keyword>
<dbReference type="PIRSF" id="PIRSF004923">
    <property type="entry name" value="RseC"/>
    <property type="match status" value="1"/>
</dbReference>
<feature type="transmembrane region" description="Helical" evidence="1">
    <location>
        <begin position="78"/>
        <end position="104"/>
    </location>
</feature>
<evidence type="ECO:0000313" key="3">
    <source>
        <dbReference type="Proteomes" id="UP000464262"/>
    </source>
</evidence>
<protein>
    <submittedName>
        <fullName evidence="2">Transcriptional regulator</fullName>
    </submittedName>
</protein>
<dbReference type="InterPro" id="IPR026268">
    <property type="entry name" value="RseC"/>
</dbReference>
<keyword evidence="1" id="KW-1133">Transmembrane helix</keyword>
<dbReference type="AlphaFoldDB" id="A0A7Z2T167"/>
<evidence type="ECO:0000256" key="1">
    <source>
        <dbReference type="SAM" id="Phobius"/>
    </source>
</evidence>
<dbReference type="InterPro" id="IPR007359">
    <property type="entry name" value="SigmaE_reg_RseC_MucC"/>
</dbReference>
<feature type="transmembrane region" description="Helical" evidence="1">
    <location>
        <begin position="110"/>
        <end position="130"/>
    </location>
</feature>
<name>A0A7Z2T167_9VIBR</name>
<dbReference type="EMBL" id="CP047475">
    <property type="protein sequence ID" value="QIA62469.1"/>
    <property type="molecule type" value="Genomic_DNA"/>
</dbReference>
<dbReference type="PANTHER" id="PTHR35867:SF1">
    <property type="entry name" value="PROTEIN RSEC"/>
    <property type="match status" value="1"/>
</dbReference>
<gene>
    <name evidence="2" type="ORF">GT360_02570</name>
</gene>
<dbReference type="KEGG" id="vas:GT360_02570"/>
<keyword evidence="1" id="KW-0812">Transmembrane</keyword>